<keyword evidence="8 11" id="KW-0256">Endoplasmic reticulum</keyword>
<dbReference type="EMBL" id="AMQN01013822">
    <property type="status" value="NOT_ANNOTATED_CDS"/>
    <property type="molecule type" value="Genomic_DNA"/>
</dbReference>
<dbReference type="EnsemblMetazoa" id="CapteT159283">
    <property type="protein sequence ID" value="CapteP159283"/>
    <property type="gene ID" value="CapteG159283"/>
</dbReference>
<comment type="subunit">
    <text evidence="11">Component of the oligosaccharyltransferase (OST) complex.</text>
</comment>
<evidence type="ECO:0000313" key="12">
    <source>
        <dbReference type="EMBL" id="ELT91404.1"/>
    </source>
</evidence>
<dbReference type="Pfam" id="PF04597">
    <property type="entry name" value="Ribophorin_I"/>
    <property type="match status" value="1"/>
</dbReference>
<evidence type="ECO:0000256" key="7">
    <source>
        <dbReference type="ARBA" id="ARBA00022729"/>
    </source>
</evidence>
<gene>
    <name evidence="12" type="ORF">CAPTEDRAFT_159283</name>
</gene>
<dbReference type="HOGENOM" id="CLU_031381_2_0_1"/>
<keyword evidence="6 11" id="KW-0812">Transmembrane</keyword>
<feature type="signal peptide" evidence="11">
    <location>
        <begin position="1"/>
        <end position="21"/>
    </location>
</feature>
<keyword evidence="7 11" id="KW-0732">Signal</keyword>
<protein>
    <recommendedName>
        <fullName evidence="5 11">Dolichyl-diphosphooligosaccharide--protein glycosyltransferase subunit 1</fullName>
    </recommendedName>
</protein>
<dbReference type="AlphaFoldDB" id="R7TCG8"/>
<dbReference type="EMBL" id="KB310521">
    <property type="protein sequence ID" value="ELT91404.1"/>
    <property type="molecule type" value="Genomic_DNA"/>
</dbReference>
<evidence type="ECO:0000256" key="3">
    <source>
        <dbReference type="ARBA" id="ARBA00004922"/>
    </source>
</evidence>
<reference evidence="14" key="1">
    <citation type="submission" date="2012-12" db="EMBL/GenBank/DDBJ databases">
        <authorList>
            <person name="Hellsten U."/>
            <person name="Grimwood J."/>
            <person name="Chapman J.A."/>
            <person name="Shapiro H."/>
            <person name="Aerts A."/>
            <person name="Otillar R.P."/>
            <person name="Terry A.Y."/>
            <person name="Boore J.L."/>
            <person name="Simakov O."/>
            <person name="Marletaz F."/>
            <person name="Cho S.-J."/>
            <person name="Edsinger-Gonzales E."/>
            <person name="Havlak P."/>
            <person name="Kuo D.-H."/>
            <person name="Larsson T."/>
            <person name="Lv J."/>
            <person name="Arendt D."/>
            <person name="Savage R."/>
            <person name="Osoegawa K."/>
            <person name="de Jong P."/>
            <person name="Lindberg D.R."/>
            <person name="Seaver E.C."/>
            <person name="Weisblat D.A."/>
            <person name="Putnam N.H."/>
            <person name="Grigoriev I.V."/>
            <person name="Rokhsar D.S."/>
        </authorList>
    </citation>
    <scope>NUCLEOTIDE SEQUENCE</scope>
    <source>
        <strain evidence="14">I ESC-2004</strain>
    </source>
</reference>
<evidence type="ECO:0000313" key="14">
    <source>
        <dbReference type="Proteomes" id="UP000014760"/>
    </source>
</evidence>
<dbReference type="OrthoDB" id="310030at2759"/>
<evidence type="ECO:0000256" key="6">
    <source>
        <dbReference type="ARBA" id="ARBA00022692"/>
    </source>
</evidence>
<dbReference type="GO" id="GO:0008250">
    <property type="term" value="C:oligosaccharyltransferase complex"/>
    <property type="evidence" value="ECO:0007669"/>
    <property type="project" value="UniProtKB-UniRule"/>
</dbReference>
<evidence type="ECO:0000256" key="4">
    <source>
        <dbReference type="ARBA" id="ARBA00008905"/>
    </source>
</evidence>
<reference evidence="12 14" key="2">
    <citation type="journal article" date="2013" name="Nature">
        <title>Insights into bilaterian evolution from three spiralian genomes.</title>
        <authorList>
            <person name="Simakov O."/>
            <person name="Marletaz F."/>
            <person name="Cho S.J."/>
            <person name="Edsinger-Gonzales E."/>
            <person name="Havlak P."/>
            <person name="Hellsten U."/>
            <person name="Kuo D.H."/>
            <person name="Larsson T."/>
            <person name="Lv J."/>
            <person name="Arendt D."/>
            <person name="Savage R."/>
            <person name="Osoegawa K."/>
            <person name="de Jong P."/>
            <person name="Grimwood J."/>
            <person name="Chapman J.A."/>
            <person name="Shapiro H."/>
            <person name="Aerts A."/>
            <person name="Otillar R.P."/>
            <person name="Terry A.Y."/>
            <person name="Boore J.L."/>
            <person name="Grigoriev I.V."/>
            <person name="Lindberg D.R."/>
            <person name="Seaver E.C."/>
            <person name="Weisblat D.A."/>
            <person name="Putnam N.H."/>
            <person name="Rokhsar D.S."/>
        </authorList>
    </citation>
    <scope>NUCLEOTIDE SEQUENCE</scope>
    <source>
        <strain evidence="12 14">I ESC-2004</strain>
    </source>
</reference>
<evidence type="ECO:0000256" key="1">
    <source>
        <dbReference type="ARBA" id="ARBA00002791"/>
    </source>
</evidence>
<organism evidence="12">
    <name type="scientific">Capitella teleta</name>
    <name type="common">Polychaete worm</name>
    <dbReference type="NCBI Taxonomy" id="283909"/>
    <lineage>
        <taxon>Eukaryota</taxon>
        <taxon>Metazoa</taxon>
        <taxon>Spiralia</taxon>
        <taxon>Lophotrochozoa</taxon>
        <taxon>Annelida</taxon>
        <taxon>Polychaeta</taxon>
        <taxon>Sedentaria</taxon>
        <taxon>Scolecida</taxon>
        <taxon>Capitellidae</taxon>
        <taxon>Capitella</taxon>
    </lineage>
</organism>
<dbReference type="InterPro" id="IPR039491">
    <property type="entry name" value="REX1-B"/>
</dbReference>
<evidence type="ECO:0000256" key="10">
    <source>
        <dbReference type="ARBA" id="ARBA00023136"/>
    </source>
</evidence>
<comment type="pathway">
    <text evidence="3 11">Protein modification; protein glycosylation.</text>
</comment>
<name>R7TCG8_CAPTE</name>
<dbReference type="Proteomes" id="UP000014760">
    <property type="component" value="Unassembled WGS sequence"/>
</dbReference>
<dbReference type="OMA" id="RYEYARE"/>
<accession>R7TCG8</accession>
<comment type="similarity">
    <text evidence="4 11">Belongs to the OST1 family.</text>
</comment>
<keyword evidence="14" id="KW-1185">Reference proteome</keyword>
<comment type="function">
    <text evidence="1 11">Subunit of the oligosaccharyl transferase (OST) complex that catalyzes the initial transfer of a defined glycan (Glc(3)Man(9)GlcNAc(2) in eukaryotes) from the lipid carrier dolichol-pyrophosphate to an asparagine residue within an Asn-X-Ser/Thr consensus motif in nascent polypeptide chains, the first step in protein N-glycosylation. N-glycosylation occurs cotranslationally and the complex associates with the Sec61 complex at the channel-forming translocon complex that mediates protein translocation across the endoplasmic reticulum (ER). All subunits are required for a maximal enzyme activity.</text>
</comment>
<comment type="subcellular location">
    <subcellularLocation>
        <location evidence="2 11">Endoplasmic reticulum membrane</location>
        <topology evidence="2 11">Single-pass type I membrane protein</topology>
    </subcellularLocation>
</comment>
<sequence>MQNSRFCFGLLFAFLLSPLSAITDTINADLINKKVKKTVDLSTHLPKIVTSITLENAGKTAVKSFLFSADPSLADNLSFLGASVKGSEEETTKLEVTKTSVSSHAGVAFYRIALPQSLGAGQEITVDVESAFAHVLKPYPHSITQAEKQFVKFAGNRLFYSPYKTVSLTTEVKCSSGSIETYTKTKASVSDNVITYGPFEDVQKFSDEEMLVHYENNGPFLTVTNMQRLIEVSHWGNIAVEESVDIEHTGAQLKGPFSRYDYQRSQDGLSAVKSFKTILPSSARDVYYRDEIGNISTSNLRDLDDSMELELKPRFPLFGGWKTHYVMGYNVPSYQYLYNSGDQYVLKMRFIDHIYDDQVVDSAHVRIMLPEGASDVTLKLPYEINRSPDELFFTYLDTTGRPVIMLQKDNLVEMHIQDFELHYRFPHMFLLREPLLVVGFIYMFFLLIIVYVRMDFSITKDEASESRMRVASLIEQVQAIQDRRTALYQSYEDAVNKYKSSKDSGLFSSNRKRIDADHKSLTAQISTLQAKLKAEAATEAVDKVSELQRLDAQVRDQINLASNAAERLVAGKIQKGAYVDYEAGVKGKRDDIIMRLEAHVSSL</sequence>
<evidence type="ECO:0000256" key="5">
    <source>
        <dbReference type="ARBA" id="ARBA00017611"/>
    </source>
</evidence>
<dbReference type="PANTHER" id="PTHR21049:SF0">
    <property type="entry name" value="DOLICHYL-DIPHOSPHOOLIGOSACCHARIDE--PROTEIN GLYCOSYLTRANSFERASE SUBUNIT 1"/>
    <property type="match status" value="1"/>
</dbReference>
<keyword evidence="9 11" id="KW-1133">Transmembrane helix</keyword>
<dbReference type="GO" id="GO:0018279">
    <property type="term" value="P:protein N-linked glycosylation via asparagine"/>
    <property type="evidence" value="ECO:0007669"/>
    <property type="project" value="TreeGrafter"/>
</dbReference>
<evidence type="ECO:0000256" key="8">
    <source>
        <dbReference type="ARBA" id="ARBA00022824"/>
    </source>
</evidence>
<dbReference type="FunCoup" id="R7TCG8">
    <property type="interactions" value="2031"/>
</dbReference>
<evidence type="ECO:0000256" key="9">
    <source>
        <dbReference type="ARBA" id="ARBA00022989"/>
    </source>
</evidence>
<evidence type="ECO:0000256" key="2">
    <source>
        <dbReference type="ARBA" id="ARBA00004115"/>
    </source>
</evidence>
<dbReference type="STRING" id="283909.R7TCG8"/>
<feature type="transmembrane region" description="Helical" evidence="11">
    <location>
        <begin position="434"/>
        <end position="452"/>
    </location>
</feature>
<evidence type="ECO:0000256" key="11">
    <source>
        <dbReference type="RuleBase" id="RU361143"/>
    </source>
</evidence>
<feature type="chain" id="PRO_5008452527" description="Dolichyl-diphosphooligosaccharide--protein glycosyltransferase subunit 1" evidence="11">
    <location>
        <begin position="22"/>
        <end position="603"/>
    </location>
</feature>
<proteinExistence type="inferred from homology"/>
<dbReference type="PANTHER" id="PTHR21049">
    <property type="entry name" value="RIBOPHORIN I"/>
    <property type="match status" value="1"/>
</dbReference>
<dbReference type="UniPathway" id="UPA00378"/>
<dbReference type="InterPro" id="IPR007676">
    <property type="entry name" value="Ribophorin_I"/>
</dbReference>
<keyword evidence="10 11" id="KW-0472">Membrane</keyword>
<reference evidence="13" key="3">
    <citation type="submission" date="2015-06" db="UniProtKB">
        <authorList>
            <consortium name="EnsemblMetazoa"/>
        </authorList>
    </citation>
    <scope>IDENTIFICATION</scope>
</reference>
<dbReference type="Pfam" id="PF14966">
    <property type="entry name" value="DNA_repr_REX1B"/>
    <property type="match status" value="1"/>
</dbReference>
<evidence type="ECO:0000313" key="13">
    <source>
        <dbReference type="EnsemblMetazoa" id="CapteP159283"/>
    </source>
</evidence>